<feature type="transmembrane region" description="Helical" evidence="1">
    <location>
        <begin position="147"/>
        <end position="167"/>
    </location>
</feature>
<dbReference type="RefSeq" id="WP_187574384.1">
    <property type="nucleotide sequence ID" value="NZ_CP060731.1"/>
</dbReference>
<feature type="transmembrane region" description="Helical" evidence="1">
    <location>
        <begin position="336"/>
        <end position="359"/>
    </location>
</feature>
<keyword evidence="1" id="KW-0472">Membrane</keyword>
<evidence type="ECO:0000313" key="3">
    <source>
        <dbReference type="Proteomes" id="UP000515838"/>
    </source>
</evidence>
<proteinExistence type="predicted"/>
<gene>
    <name evidence="2" type="ORF">IAE60_07350</name>
</gene>
<dbReference type="PANTHER" id="PTHR34219">
    <property type="entry name" value="IRON-REGULATED INNER MEMBRANE PROTEIN-RELATED"/>
    <property type="match status" value="1"/>
</dbReference>
<dbReference type="GeneID" id="81470777"/>
<sequence length="366" mass="40470">MLRRQAMSTSSAWRFRPVLKWLHLWLGLSVGLVFAVVSLTGTVLAFQSELLLAAHPELERERLPPLALQGHALARIVAGAEDSGIRSVDLPSPRLPAWQAFAAEGERHYFDPANGELLLVRNTGNDVVMWMRDLHTHLLAGETGEQVLGASGIVALFLLLSGLYLWWPRLAALAASLRWHAAPPARRWLSWHRSLGVLLLPLLLVVTFTGVAMVYSQPFRSALRWTFADGPEVVPPLPIERRTIAIDWPAVLLAAADAAPRGSELRRVSVPEGDNALVSIRFRAPGEWHPNGRSVIWLDPYRARAVQVHDATAQGAGARISETMYPLHGGFVGGRAWQWAVAAAGLLPAFLLATGFLFWRARRRRR</sequence>
<organism evidence="2 3">
    <name type="scientific">Pseudoxanthomonas mexicana</name>
    <dbReference type="NCBI Taxonomy" id="128785"/>
    <lineage>
        <taxon>Bacteria</taxon>
        <taxon>Pseudomonadati</taxon>
        <taxon>Pseudomonadota</taxon>
        <taxon>Gammaproteobacteria</taxon>
        <taxon>Lysobacterales</taxon>
        <taxon>Lysobacteraceae</taxon>
        <taxon>Pseudoxanthomonas</taxon>
    </lineage>
</organism>
<feature type="transmembrane region" description="Helical" evidence="1">
    <location>
        <begin position="21"/>
        <end position="46"/>
    </location>
</feature>
<dbReference type="Pfam" id="PF03929">
    <property type="entry name" value="PepSY_TM"/>
    <property type="match status" value="1"/>
</dbReference>
<accession>A0A7G9TGI7</accession>
<keyword evidence="1" id="KW-1133">Transmembrane helix</keyword>
<keyword evidence="1" id="KW-0812">Transmembrane</keyword>
<dbReference type="Proteomes" id="UP000515838">
    <property type="component" value="Chromosome"/>
</dbReference>
<reference evidence="2 3" key="1">
    <citation type="submission" date="2020-08" db="EMBL/GenBank/DDBJ databases">
        <title>Streptomycin Non-resistant strain, P. mexicana.</title>
        <authorList>
            <person name="Ganesh-Kumar S."/>
            <person name="Zhe T."/>
            <person name="Yu Z."/>
            <person name="Min Y."/>
        </authorList>
    </citation>
    <scope>NUCLEOTIDE SEQUENCE [LARGE SCALE GENOMIC DNA]</scope>
    <source>
        <strain evidence="2 3">GTZY2</strain>
    </source>
</reference>
<dbReference type="AlphaFoldDB" id="A0A7G9TGI7"/>
<name>A0A7G9TGI7_PSEMX</name>
<feature type="transmembrane region" description="Helical" evidence="1">
    <location>
        <begin position="195"/>
        <end position="215"/>
    </location>
</feature>
<evidence type="ECO:0000313" key="2">
    <source>
        <dbReference type="EMBL" id="QNN79212.1"/>
    </source>
</evidence>
<protein>
    <submittedName>
        <fullName evidence="2">PepSY domain-containing protein</fullName>
    </submittedName>
</protein>
<dbReference type="InterPro" id="IPR005625">
    <property type="entry name" value="PepSY-ass_TM"/>
</dbReference>
<dbReference type="PANTHER" id="PTHR34219:SF3">
    <property type="entry name" value="BLL7967 PROTEIN"/>
    <property type="match status" value="1"/>
</dbReference>
<dbReference type="EMBL" id="CP060731">
    <property type="protein sequence ID" value="QNN79212.1"/>
    <property type="molecule type" value="Genomic_DNA"/>
</dbReference>
<evidence type="ECO:0000256" key="1">
    <source>
        <dbReference type="SAM" id="Phobius"/>
    </source>
</evidence>